<accession>F2BGP5</accession>
<dbReference type="HOGENOM" id="CLU_3063796_0_0_4"/>
<comment type="caution">
    <text evidence="1">The sequence shown here is derived from an EMBL/GenBank/DDBJ whole genome shotgun (WGS) entry which is preliminary data.</text>
</comment>
<evidence type="ECO:0000313" key="1">
    <source>
        <dbReference type="EMBL" id="EGF06024.1"/>
    </source>
</evidence>
<dbReference type="Proteomes" id="UP000004105">
    <property type="component" value="Unassembled WGS sequence"/>
</dbReference>
<evidence type="ECO:0000313" key="2">
    <source>
        <dbReference type="Proteomes" id="UP000004105"/>
    </source>
</evidence>
<proteinExistence type="predicted"/>
<sequence>MPFRKIRTTRKPETACVVAPHTLQNGGGRLKTSPLMQRMCGRAGISPHKQKAV</sequence>
<organism evidence="1 2">
    <name type="scientific">Neisseria bacilliformis ATCC BAA-1200</name>
    <dbReference type="NCBI Taxonomy" id="888742"/>
    <lineage>
        <taxon>Bacteria</taxon>
        <taxon>Pseudomonadati</taxon>
        <taxon>Pseudomonadota</taxon>
        <taxon>Betaproteobacteria</taxon>
        <taxon>Neisseriales</taxon>
        <taxon>Neisseriaceae</taxon>
        <taxon>Neisseria</taxon>
    </lineage>
</organism>
<reference evidence="1 2" key="1">
    <citation type="submission" date="2011-02" db="EMBL/GenBank/DDBJ databases">
        <authorList>
            <person name="Muzny D."/>
            <person name="Qin X."/>
            <person name="Deng J."/>
            <person name="Jiang H."/>
            <person name="Liu Y."/>
            <person name="Qu J."/>
            <person name="Song X.-Z."/>
            <person name="Zhang L."/>
            <person name="Thornton R."/>
            <person name="Coyle M."/>
            <person name="Francisco L."/>
            <person name="Jackson L."/>
            <person name="Javaid M."/>
            <person name="Korchina V."/>
            <person name="Kovar C."/>
            <person name="Mata R."/>
            <person name="Mathew T."/>
            <person name="Ngo R."/>
            <person name="Nguyen L."/>
            <person name="Nguyen N."/>
            <person name="Okwuonu G."/>
            <person name="Ongeri F."/>
            <person name="Pham C."/>
            <person name="Simmons D."/>
            <person name="Wilczek-Boney K."/>
            <person name="Hale W."/>
            <person name="Jakkamsetti A."/>
            <person name="Pham P."/>
            <person name="Ruth R."/>
            <person name="San Lucas F."/>
            <person name="Warren J."/>
            <person name="Zhang J."/>
            <person name="Zhao Z."/>
            <person name="Zhou C."/>
            <person name="Zhu D."/>
            <person name="Lee S."/>
            <person name="Bess C."/>
            <person name="Blankenburg K."/>
            <person name="Forbes L."/>
            <person name="Fu Q."/>
            <person name="Gubbala S."/>
            <person name="Hirani K."/>
            <person name="Jayaseelan J.C."/>
            <person name="Lara F."/>
            <person name="Munidasa M."/>
            <person name="Palculict T."/>
            <person name="Patil S."/>
            <person name="Pu L.-L."/>
            <person name="Saada N."/>
            <person name="Tang L."/>
            <person name="Weissenberger G."/>
            <person name="Zhu Y."/>
            <person name="Hemphill L."/>
            <person name="Shang Y."/>
            <person name="Youmans B."/>
            <person name="Ayvaz T."/>
            <person name="Ross M."/>
            <person name="Santibanez J."/>
            <person name="Aqrawi P."/>
            <person name="Gross S."/>
            <person name="Joshi V."/>
            <person name="Fowler G."/>
            <person name="Nazareth L."/>
            <person name="Reid J."/>
            <person name="Worley K."/>
            <person name="Petrosino J."/>
            <person name="Highlander S."/>
            <person name="Gibbs R."/>
        </authorList>
    </citation>
    <scope>NUCLEOTIDE SEQUENCE [LARGE SCALE GENOMIC DNA]</scope>
    <source>
        <strain evidence="1 2">ATCC BAA-1200</strain>
    </source>
</reference>
<dbReference type="AlphaFoldDB" id="F2BGP5"/>
<protein>
    <submittedName>
        <fullName evidence="1">Uncharacterized protein</fullName>
    </submittedName>
</protein>
<dbReference type="EMBL" id="AFAY01000056">
    <property type="protein sequence ID" value="EGF06024.1"/>
    <property type="molecule type" value="Genomic_DNA"/>
</dbReference>
<keyword evidence="2" id="KW-1185">Reference proteome</keyword>
<gene>
    <name evidence="1" type="ORF">HMPREF9123_2902</name>
</gene>
<name>F2BGP5_9NEIS</name>